<dbReference type="GO" id="GO:0001002">
    <property type="term" value="F:RNA polymerase III type 1 promoter sequence-specific DNA binding"/>
    <property type="evidence" value="ECO:0007669"/>
    <property type="project" value="TreeGrafter"/>
</dbReference>
<dbReference type="HOGENOM" id="CLU_1759363_0_0_1"/>
<sequence>MSQPVRSRDRNAPWYSIPAREIVSVEHPCFVKNIDKAIETLDGKSGISRASKPNSYTLNNPHIPIINPPRQDASANLFLSPEDGMSRPLSSTCNSANNVLLKITLPRRTGRKRKRGSNEPFTATIMLLCLLPPGGLINLLVLHPLPGP</sequence>
<proteinExistence type="predicted"/>
<dbReference type="RefSeq" id="XP_015702507.1">
    <property type="nucleotide sequence ID" value="XM_015847864.1"/>
</dbReference>
<dbReference type="KEGG" id="pbl:PAAG_12366"/>
<dbReference type="STRING" id="502779.A0A0A2VJ48"/>
<dbReference type="GO" id="GO:0006384">
    <property type="term" value="P:transcription initiation at RNA polymerase III promoter"/>
    <property type="evidence" value="ECO:0007669"/>
    <property type="project" value="InterPro"/>
</dbReference>
<evidence type="ECO:0000313" key="4">
    <source>
        <dbReference type="Proteomes" id="UP000002059"/>
    </source>
</evidence>
<evidence type="ECO:0000313" key="3">
    <source>
        <dbReference type="EMBL" id="KGQ00939.1"/>
    </source>
</evidence>
<dbReference type="VEuPathDB" id="FungiDB:PAAG_12366"/>
<organism evidence="3 4">
    <name type="scientific">Paracoccidioides lutzii (strain ATCC MYA-826 / Pb01)</name>
    <name type="common">Paracoccidioides brasiliensis</name>
    <dbReference type="NCBI Taxonomy" id="502779"/>
    <lineage>
        <taxon>Eukaryota</taxon>
        <taxon>Fungi</taxon>
        <taxon>Dikarya</taxon>
        <taxon>Ascomycota</taxon>
        <taxon>Pezizomycotina</taxon>
        <taxon>Eurotiomycetes</taxon>
        <taxon>Eurotiomycetidae</taxon>
        <taxon>Onygenales</taxon>
        <taxon>Ajellomycetaceae</taxon>
        <taxon>Paracoccidioides</taxon>
    </lineage>
</organism>
<dbReference type="AlphaFoldDB" id="A0A0A2VJ48"/>
<dbReference type="Gene3D" id="3.30.200.160">
    <property type="entry name" value="TFIIIC, subcomplex tauA, subunit Sfc1, barrel domain"/>
    <property type="match status" value="1"/>
</dbReference>
<dbReference type="GO" id="GO:0000127">
    <property type="term" value="C:transcription factor TFIIIC complex"/>
    <property type="evidence" value="ECO:0007669"/>
    <property type="project" value="InterPro"/>
</dbReference>
<dbReference type="InterPro" id="IPR042536">
    <property type="entry name" value="TFIIIC_tauA_Sfc1"/>
</dbReference>
<evidence type="ECO:0000259" key="2">
    <source>
        <dbReference type="Pfam" id="PF17682"/>
    </source>
</evidence>
<protein>
    <recommendedName>
        <fullName evidence="2">Transcription factor IIIC subunit Tfc1/Sfc1 triple barrel domain-containing protein</fullName>
    </recommendedName>
</protein>
<name>A0A0A2VJ48_PARBA</name>
<keyword evidence="4" id="KW-1185">Reference proteome</keyword>
<dbReference type="GeneID" id="26971049"/>
<dbReference type="PANTHER" id="PTHR13230">
    <property type="entry name" value="GENERAL TRANSCRIPTION FACTOR IIIC, POLYPEPTIDE 5"/>
    <property type="match status" value="1"/>
</dbReference>
<keyword evidence="1" id="KW-0472">Membrane</keyword>
<evidence type="ECO:0000256" key="1">
    <source>
        <dbReference type="SAM" id="Phobius"/>
    </source>
</evidence>
<dbReference type="OrthoDB" id="5598268at2759"/>
<dbReference type="PANTHER" id="PTHR13230:SF5">
    <property type="entry name" value="GENERAL TRANSCRIPTION FACTOR 3C POLYPEPTIDE 5"/>
    <property type="match status" value="1"/>
</dbReference>
<keyword evidence="1" id="KW-0812">Transmembrane</keyword>
<feature type="transmembrane region" description="Helical" evidence="1">
    <location>
        <begin position="121"/>
        <end position="142"/>
    </location>
</feature>
<dbReference type="Pfam" id="PF17682">
    <property type="entry name" value="Tau95_N"/>
    <property type="match status" value="1"/>
</dbReference>
<gene>
    <name evidence="3" type="ORF">PAAG_12366</name>
</gene>
<feature type="domain" description="Transcription factor IIIC subunit Tfc1/Sfc1 triple barrel" evidence="2">
    <location>
        <begin position="23"/>
        <end position="119"/>
    </location>
</feature>
<dbReference type="Proteomes" id="UP000002059">
    <property type="component" value="Partially assembled WGS sequence"/>
</dbReference>
<dbReference type="GO" id="GO:0001003">
    <property type="term" value="F:RNA polymerase III type 2 promoter sequence-specific DNA binding"/>
    <property type="evidence" value="ECO:0007669"/>
    <property type="project" value="TreeGrafter"/>
</dbReference>
<reference evidence="3 4" key="1">
    <citation type="journal article" date="2011" name="PLoS Genet.">
        <title>Comparative genomic analysis of human fungal pathogens causing paracoccidioidomycosis.</title>
        <authorList>
            <person name="Desjardins C.A."/>
            <person name="Champion M.D."/>
            <person name="Holder J.W."/>
            <person name="Muszewska A."/>
            <person name="Goldberg J."/>
            <person name="Bailao A.M."/>
            <person name="Brigido M.M."/>
            <person name="Ferreira M.E."/>
            <person name="Garcia A.M."/>
            <person name="Grynberg M."/>
            <person name="Gujja S."/>
            <person name="Heiman D.I."/>
            <person name="Henn M.R."/>
            <person name="Kodira C.D."/>
            <person name="Leon-Narvaez H."/>
            <person name="Longo L.V."/>
            <person name="Ma L.J."/>
            <person name="Malavazi I."/>
            <person name="Matsuo A.L."/>
            <person name="Morais F.V."/>
            <person name="Pereira M."/>
            <person name="Rodriguez-Brito S."/>
            <person name="Sakthikumar S."/>
            <person name="Salem-Izacc S.M."/>
            <person name="Sykes S.M."/>
            <person name="Teixeira M.M."/>
            <person name="Vallejo M.C."/>
            <person name="Walter M.E."/>
            <person name="Yandava C."/>
            <person name="Young S."/>
            <person name="Zeng Q."/>
            <person name="Zucker J."/>
            <person name="Felipe M.S."/>
            <person name="Goldman G.H."/>
            <person name="Haas B.J."/>
            <person name="McEwen J.G."/>
            <person name="Nino-Vega G."/>
            <person name="Puccia R."/>
            <person name="San-Blas G."/>
            <person name="Soares C.M."/>
            <person name="Birren B.W."/>
            <person name="Cuomo C.A."/>
        </authorList>
    </citation>
    <scope>NUCLEOTIDE SEQUENCE [LARGE SCALE GENOMIC DNA]</scope>
    <source>
        <strain evidence="4">ATCC MYA-826 / Pb01</strain>
    </source>
</reference>
<keyword evidence="1" id="KW-1133">Transmembrane helix</keyword>
<dbReference type="EMBL" id="KN294014">
    <property type="protein sequence ID" value="KGQ00939.1"/>
    <property type="molecule type" value="Genomic_DNA"/>
</dbReference>
<dbReference type="InterPro" id="IPR040454">
    <property type="entry name" value="TF_IIIC_Tfc1/Sfc1"/>
</dbReference>
<dbReference type="InterPro" id="IPR041499">
    <property type="entry name" value="Tfc1/Sfc1_N"/>
</dbReference>
<accession>A0A0A2VJ48</accession>